<dbReference type="EMBL" id="AWSE01000070">
    <property type="protein sequence ID" value="ERH24113.1"/>
    <property type="molecule type" value="Genomic_DNA"/>
</dbReference>
<dbReference type="Gene3D" id="3.40.605.10">
    <property type="entry name" value="Aldehyde Dehydrogenase, Chain A, domain 1"/>
    <property type="match status" value="1"/>
</dbReference>
<evidence type="ECO:0000313" key="8">
    <source>
        <dbReference type="Proteomes" id="UP000016536"/>
    </source>
</evidence>
<dbReference type="Pfam" id="PF00171">
    <property type="entry name" value="Aldedh"/>
    <property type="match status" value="1"/>
</dbReference>
<protein>
    <submittedName>
        <fullName evidence="7">Putative benzaldehyde dehydrogenase AreC</fullName>
    </submittedName>
</protein>
<dbReference type="PROSITE" id="PS00687">
    <property type="entry name" value="ALDEHYDE_DEHYDR_GLU"/>
    <property type="match status" value="1"/>
</dbReference>
<evidence type="ECO:0000256" key="1">
    <source>
        <dbReference type="ARBA" id="ARBA00009986"/>
    </source>
</evidence>
<sequence length="440" mass="46547">MCSTREVDQALAASLAAQREWAAVRQERITVLSAAADNVSANRDELVAWLIHETGSSVAKAQLEVDLVTAELREAAELAKLNLDRPLPGGKRQSTTHRVPIGIVAVIAPFNFPAHLAIRAIAPALALGNAVVLKPHPYATISGGLWLAGMFEATGLPPGVLSVIPGDAEIGEALVADPRVGQVTFTGSTAVGQWIAEVAARRLTPTLLELGGNNALVVLRDADIELAATCGGFGSFYHQGQVCMSTGRHLVHESRIEAYVQALTNYASRLQVGDPADPKNDLGPLINARQLAQVDDLVRRSIATGSELVWGGTTSGLCYQPTVLIDSTRKSPAWQEEIFGPVAVVAPFSDDQDVVTLVNEQGPGLVASILCADVDHGAQLGARISCGIVHVNEPTVDYQIGAPFGGWGSSGNSTIGDHTSNVANFTKSKWFTRRPTMPQR</sequence>
<comment type="similarity">
    <text evidence="1 5">Belongs to the aldehyde dehydrogenase family.</text>
</comment>
<dbReference type="InterPro" id="IPR016162">
    <property type="entry name" value="Ald_DH_N"/>
</dbReference>
<dbReference type="InterPro" id="IPR016161">
    <property type="entry name" value="Ald_DH/histidinol_DH"/>
</dbReference>
<dbReference type="PANTHER" id="PTHR42986">
    <property type="entry name" value="BENZALDEHYDE DEHYDROGENASE YFMT"/>
    <property type="match status" value="1"/>
</dbReference>
<accession>U1RWR7</accession>
<feature type="domain" description="Aldehyde dehydrogenase" evidence="6">
    <location>
        <begin position="2"/>
        <end position="430"/>
    </location>
</feature>
<gene>
    <name evidence="7" type="ORF">HMPREF1979_01487</name>
</gene>
<comment type="caution">
    <text evidence="7">The sequence shown here is derived from an EMBL/GenBank/DDBJ whole genome shotgun (WGS) entry which is preliminary data.</text>
</comment>
<proteinExistence type="inferred from homology"/>
<dbReference type="SUPFAM" id="SSF53720">
    <property type="entry name" value="ALDH-like"/>
    <property type="match status" value="1"/>
</dbReference>
<keyword evidence="2 5" id="KW-0560">Oxidoreductase</keyword>
<dbReference type="PANTHER" id="PTHR42986:SF1">
    <property type="entry name" value="BENZALDEHYDE DEHYDROGENASE YFMT"/>
    <property type="match status" value="1"/>
</dbReference>
<keyword evidence="3" id="KW-0520">NAD</keyword>
<name>U1RWR7_9ACTO</name>
<evidence type="ECO:0000256" key="4">
    <source>
        <dbReference type="PROSITE-ProRule" id="PRU10007"/>
    </source>
</evidence>
<keyword evidence="8" id="KW-1185">Reference proteome</keyword>
<dbReference type="AlphaFoldDB" id="U1RWR7"/>
<evidence type="ECO:0000256" key="3">
    <source>
        <dbReference type="ARBA" id="ARBA00023027"/>
    </source>
</evidence>
<dbReference type="Gene3D" id="3.40.309.10">
    <property type="entry name" value="Aldehyde Dehydrogenase, Chain A, domain 2"/>
    <property type="match status" value="1"/>
</dbReference>
<dbReference type="Proteomes" id="UP000016536">
    <property type="component" value="Unassembled WGS sequence"/>
</dbReference>
<reference evidence="7 8" key="1">
    <citation type="submission" date="2013-08" db="EMBL/GenBank/DDBJ databases">
        <authorList>
            <person name="Weinstock G."/>
            <person name="Sodergren E."/>
            <person name="Wylie T."/>
            <person name="Fulton L."/>
            <person name="Fulton R."/>
            <person name="Fronick C."/>
            <person name="O'Laughlin M."/>
            <person name="Godfrey J."/>
            <person name="Miner T."/>
            <person name="Herter B."/>
            <person name="Appelbaum E."/>
            <person name="Cordes M."/>
            <person name="Lek S."/>
            <person name="Wollam A."/>
            <person name="Pepin K.H."/>
            <person name="Palsikar V.B."/>
            <person name="Mitreva M."/>
            <person name="Wilson R.K."/>
        </authorList>
    </citation>
    <scope>NUCLEOTIDE SEQUENCE [LARGE SCALE GENOMIC DNA]</scope>
    <source>
        <strain evidence="7 8">F0542</strain>
    </source>
</reference>
<dbReference type="InterPro" id="IPR029510">
    <property type="entry name" value="Ald_DH_CS_GLU"/>
</dbReference>
<feature type="active site" evidence="4">
    <location>
        <position position="209"/>
    </location>
</feature>
<organism evidence="7 8">
    <name type="scientific">Actinomyces johnsonii F0542</name>
    <dbReference type="NCBI Taxonomy" id="1321818"/>
    <lineage>
        <taxon>Bacteria</taxon>
        <taxon>Bacillati</taxon>
        <taxon>Actinomycetota</taxon>
        <taxon>Actinomycetes</taxon>
        <taxon>Actinomycetales</taxon>
        <taxon>Actinomycetaceae</taxon>
        <taxon>Actinomyces</taxon>
    </lineage>
</organism>
<dbReference type="InterPro" id="IPR016163">
    <property type="entry name" value="Ald_DH_C"/>
</dbReference>
<evidence type="ECO:0000256" key="5">
    <source>
        <dbReference type="RuleBase" id="RU003345"/>
    </source>
</evidence>
<dbReference type="HOGENOM" id="CLU_005391_1_0_11"/>
<dbReference type="PATRIC" id="fig|1321818.3.peg.1247"/>
<evidence type="ECO:0000256" key="2">
    <source>
        <dbReference type="ARBA" id="ARBA00023002"/>
    </source>
</evidence>
<dbReference type="GO" id="GO:0016620">
    <property type="term" value="F:oxidoreductase activity, acting on the aldehyde or oxo group of donors, NAD or NADP as acceptor"/>
    <property type="evidence" value="ECO:0007669"/>
    <property type="project" value="InterPro"/>
</dbReference>
<evidence type="ECO:0000313" key="7">
    <source>
        <dbReference type="EMBL" id="ERH24113.1"/>
    </source>
</evidence>
<evidence type="ECO:0000259" key="6">
    <source>
        <dbReference type="Pfam" id="PF00171"/>
    </source>
</evidence>
<dbReference type="InterPro" id="IPR015590">
    <property type="entry name" value="Aldehyde_DH_dom"/>
</dbReference>